<dbReference type="InterPro" id="IPR050109">
    <property type="entry name" value="HTH-type_TetR-like_transc_reg"/>
</dbReference>
<evidence type="ECO:0000256" key="2">
    <source>
        <dbReference type="ARBA" id="ARBA00023125"/>
    </source>
</evidence>
<dbReference type="InterPro" id="IPR001647">
    <property type="entry name" value="HTH_TetR"/>
</dbReference>
<dbReference type="InterPro" id="IPR009057">
    <property type="entry name" value="Homeodomain-like_sf"/>
</dbReference>
<dbReference type="Pfam" id="PF02909">
    <property type="entry name" value="TetR_C_1"/>
    <property type="match status" value="1"/>
</dbReference>
<keyword evidence="7" id="KW-1185">Reference proteome</keyword>
<organism evidence="6 7">
    <name type="scientific">Nocardia bhagyanarayanae</name>
    <dbReference type="NCBI Taxonomy" id="1215925"/>
    <lineage>
        <taxon>Bacteria</taxon>
        <taxon>Bacillati</taxon>
        <taxon>Actinomycetota</taxon>
        <taxon>Actinomycetes</taxon>
        <taxon>Mycobacteriales</taxon>
        <taxon>Nocardiaceae</taxon>
        <taxon>Nocardia</taxon>
    </lineage>
</organism>
<dbReference type="GO" id="GO:0045892">
    <property type="term" value="P:negative regulation of DNA-templated transcription"/>
    <property type="evidence" value="ECO:0007669"/>
    <property type="project" value="InterPro"/>
</dbReference>
<feature type="domain" description="HTH tetR-type" evidence="5">
    <location>
        <begin position="34"/>
        <end position="94"/>
    </location>
</feature>
<name>A0A543FCR2_9NOCA</name>
<dbReference type="Gene3D" id="1.10.10.60">
    <property type="entry name" value="Homeodomain-like"/>
    <property type="match status" value="1"/>
</dbReference>
<dbReference type="InterPro" id="IPR004111">
    <property type="entry name" value="Repressor_TetR_C"/>
</dbReference>
<evidence type="ECO:0000256" key="3">
    <source>
        <dbReference type="ARBA" id="ARBA00023163"/>
    </source>
</evidence>
<evidence type="ECO:0000259" key="5">
    <source>
        <dbReference type="PROSITE" id="PS50977"/>
    </source>
</evidence>
<dbReference type="GO" id="GO:0000976">
    <property type="term" value="F:transcription cis-regulatory region binding"/>
    <property type="evidence" value="ECO:0007669"/>
    <property type="project" value="TreeGrafter"/>
</dbReference>
<evidence type="ECO:0000256" key="4">
    <source>
        <dbReference type="PROSITE-ProRule" id="PRU00335"/>
    </source>
</evidence>
<evidence type="ECO:0000256" key="1">
    <source>
        <dbReference type="ARBA" id="ARBA00023015"/>
    </source>
</evidence>
<dbReference type="InterPro" id="IPR036271">
    <property type="entry name" value="Tet_transcr_reg_TetR-rel_C_sf"/>
</dbReference>
<dbReference type="Pfam" id="PF00440">
    <property type="entry name" value="TetR_N"/>
    <property type="match status" value="1"/>
</dbReference>
<proteinExistence type="predicted"/>
<keyword evidence="1" id="KW-0805">Transcription regulation</keyword>
<evidence type="ECO:0000313" key="6">
    <source>
        <dbReference type="EMBL" id="TQM31685.1"/>
    </source>
</evidence>
<evidence type="ECO:0000313" key="7">
    <source>
        <dbReference type="Proteomes" id="UP000316331"/>
    </source>
</evidence>
<protein>
    <submittedName>
        <fullName evidence="6">TetR family transcriptional regulator</fullName>
    </submittedName>
</protein>
<dbReference type="GO" id="GO:0003700">
    <property type="term" value="F:DNA-binding transcription factor activity"/>
    <property type="evidence" value="ECO:0007669"/>
    <property type="project" value="TreeGrafter"/>
</dbReference>
<dbReference type="PROSITE" id="PS50977">
    <property type="entry name" value="HTH_TETR_2"/>
    <property type="match status" value="1"/>
</dbReference>
<dbReference type="Gene3D" id="1.10.357.10">
    <property type="entry name" value="Tetracycline Repressor, domain 2"/>
    <property type="match status" value="1"/>
</dbReference>
<dbReference type="Proteomes" id="UP000316331">
    <property type="component" value="Unassembled WGS sequence"/>
</dbReference>
<reference evidence="6 7" key="1">
    <citation type="submission" date="2019-06" db="EMBL/GenBank/DDBJ databases">
        <title>Sequencing the genomes of 1000 actinobacteria strains.</title>
        <authorList>
            <person name="Klenk H.-P."/>
        </authorList>
    </citation>
    <scope>NUCLEOTIDE SEQUENCE [LARGE SCALE GENOMIC DNA]</scope>
    <source>
        <strain evidence="6 7">DSM 103495</strain>
    </source>
</reference>
<gene>
    <name evidence="6" type="ORF">FB390_3349</name>
</gene>
<accession>A0A543FCR2</accession>
<dbReference type="PANTHER" id="PTHR30055:SF151">
    <property type="entry name" value="TRANSCRIPTIONAL REGULATORY PROTEIN"/>
    <property type="match status" value="1"/>
</dbReference>
<feature type="DNA-binding region" description="H-T-H motif" evidence="4">
    <location>
        <begin position="57"/>
        <end position="76"/>
    </location>
</feature>
<dbReference type="SUPFAM" id="SSF48498">
    <property type="entry name" value="Tetracyclin repressor-like, C-terminal domain"/>
    <property type="match status" value="1"/>
</dbReference>
<dbReference type="PANTHER" id="PTHR30055">
    <property type="entry name" value="HTH-TYPE TRANSCRIPTIONAL REGULATOR RUTR"/>
    <property type="match status" value="1"/>
</dbReference>
<keyword evidence="3" id="KW-0804">Transcription</keyword>
<dbReference type="EMBL" id="VFPG01000001">
    <property type="protein sequence ID" value="TQM31685.1"/>
    <property type="molecule type" value="Genomic_DNA"/>
</dbReference>
<sequence>MPEQSDDDQARRLLHLLWRQSMPPRTGGRGPKQTVSVDAVVAAAVALADREGYEKVSIRAVAAELGLRPMSLYTYVPSKEALSVLMVDAVAAEDVPIPAALPVRERMAAIARQARSEVLAHPWLLEVSPWRAVLGPGRMRRYERQLAAIEGIGLTDLAMDRAIAVLTEFATGNARMAVAAARGAAELSDAQWWERYGPELARVMPLGEFPLAGRVGAAVGERYQAPADPDGAFEFGLTRLLDGILAELDGVTRPTQPDAVRK</sequence>
<comment type="caution">
    <text evidence="6">The sequence shown here is derived from an EMBL/GenBank/DDBJ whole genome shotgun (WGS) entry which is preliminary data.</text>
</comment>
<dbReference type="SUPFAM" id="SSF46689">
    <property type="entry name" value="Homeodomain-like"/>
    <property type="match status" value="1"/>
</dbReference>
<keyword evidence="2 4" id="KW-0238">DNA-binding</keyword>
<dbReference type="AlphaFoldDB" id="A0A543FCR2"/>